<keyword evidence="3" id="KW-0808">Transferase</keyword>
<feature type="domain" description="Acyltransferase 3" evidence="2">
    <location>
        <begin position="29"/>
        <end position="347"/>
    </location>
</feature>
<dbReference type="GO" id="GO:0000271">
    <property type="term" value="P:polysaccharide biosynthetic process"/>
    <property type="evidence" value="ECO:0007669"/>
    <property type="project" value="TreeGrafter"/>
</dbReference>
<dbReference type="Pfam" id="PF01757">
    <property type="entry name" value="Acyl_transf_3"/>
    <property type="match status" value="1"/>
</dbReference>
<gene>
    <name evidence="3" type="ORF">GT347_00255</name>
</gene>
<dbReference type="PANTHER" id="PTHR23028:SF53">
    <property type="entry name" value="ACYL_TRANSF_3 DOMAIN-CONTAINING PROTEIN"/>
    <property type="match status" value="1"/>
</dbReference>
<keyword evidence="1" id="KW-0472">Membrane</keyword>
<dbReference type="InterPro" id="IPR050879">
    <property type="entry name" value="Acyltransferase_3"/>
</dbReference>
<dbReference type="Proteomes" id="UP000464787">
    <property type="component" value="Chromosome"/>
</dbReference>
<dbReference type="GO" id="GO:0016020">
    <property type="term" value="C:membrane"/>
    <property type="evidence" value="ECO:0007669"/>
    <property type="project" value="TreeGrafter"/>
</dbReference>
<dbReference type="PANTHER" id="PTHR23028">
    <property type="entry name" value="ACETYLTRANSFERASE"/>
    <property type="match status" value="1"/>
</dbReference>
<dbReference type="EMBL" id="CP047650">
    <property type="protein sequence ID" value="QHI96563.1"/>
    <property type="molecule type" value="Genomic_DNA"/>
</dbReference>
<feature type="transmembrane region" description="Helical" evidence="1">
    <location>
        <begin position="255"/>
        <end position="283"/>
    </location>
</feature>
<sequence length="383" mass="43609">MQKTSWIRAGLQTQTIDERYRSVGGFTSGFDYCRLILAAAVVAQHSIVTSYGTQSDSYVWGDWHRIFVAPILLMFFALSGFLVSGSLKKRPTLGSFITLRVLRLVPALAVEVLLSALILGPLLTALPLSEYFTDKKFFAYFGNILGMIRFFLPGVFTANPFPGFVNISLWTVPYELECYLALIALWLARILRRPAWVAAIVLVAVVAGTTFALMNFEPSWANNRPLPRSLIVAFLCGVCLNLFSHRIRLHWRYAALAFAGLLATTVIYQTVYIAAVFSAYLIVYVGMMHPPKKSPLFSGDYSYGLYLFAFPLQQTYSQLFPEHRHWYFNILVTLFFGMAYAAFSWWVIEKPVLSRKKQVVAWVDTWGLRLRSRWEAGFSRFRL</sequence>
<name>A0A857IZV3_9BURK</name>
<feature type="transmembrane region" description="Helical" evidence="1">
    <location>
        <begin position="104"/>
        <end position="125"/>
    </location>
</feature>
<keyword evidence="1" id="KW-1133">Transmembrane helix</keyword>
<dbReference type="KEGG" id="xyk:GT347_00255"/>
<keyword evidence="3" id="KW-0012">Acyltransferase</keyword>
<keyword evidence="4" id="KW-1185">Reference proteome</keyword>
<keyword evidence="1" id="KW-0812">Transmembrane</keyword>
<organism evidence="3 4">
    <name type="scientific">Xylophilus rhododendri</name>
    <dbReference type="NCBI Taxonomy" id="2697032"/>
    <lineage>
        <taxon>Bacteria</taxon>
        <taxon>Pseudomonadati</taxon>
        <taxon>Pseudomonadota</taxon>
        <taxon>Betaproteobacteria</taxon>
        <taxon>Burkholderiales</taxon>
        <taxon>Xylophilus</taxon>
    </lineage>
</organism>
<evidence type="ECO:0000313" key="3">
    <source>
        <dbReference type="EMBL" id="QHI96563.1"/>
    </source>
</evidence>
<evidence type="ECO:0000259" key="2">
    <source>
        <dbReference type="Pfam" id="PF01757"/>
    </source>
</evidence>
<feature type="transmembrane region" description="Helical" evidence="1">
    <location>
        <begin position="226"/>
        <end position="243"/>
    </location>
</feature>
<protein>
    <submittedName>
        <fullName evidence="3">Acyltransferase family protein</fullName>
    </submittedName>
</protein>
<dbReference type="InterPro" id="IPR002656">
    <property type="entry name" value="Acyl_transf_3_dom"/>
</dbReference>
<evidence type="ECO:0000256" key="1">
    <source>
        <dbReference type="SAM" id="Phobius"/>
    </source>
</evidence>
<feature type="transmembrane region" description="Helical" evidence="1">
    <location>
        <begin position="326"/>
        <end position="348"/>
    </location>
</feature>
<proteinExistence type="predicted"/>
<accession>A0A857IZV3</accession>
<reference evidence="3 4" key="1">
    <citation type="submission" date="2020-01" db="EMBL/GenBank/DDBJ databases">
        <title>Genome sequencing of strain KACC 21265.</title>
        <authorList>
            <person name="Heo J."/>
            <person name="Kim S.-J."/>
            <person name="Kim J.-S."/>
            <person name="Hong S.-B."/>
            <person name="Kwon S.-W."/>
        </authorList>
    </citation>
    <scope>NUCLEOTIDE SEQUENCE [LARGE SCALE GENOMIC DNA]</scope>
    <source>
        <strain evidence="3 4">KACC 21265</strain>
    </source>
</reference>
<feature type="transmembrane region" description="Helical" evidence="1">
    <location>
        <begin position="195"/>
        <end position="214"/>
    </location>
</feature>
<dbReference type="GO" id="GO:0016747">
    <property type="term" value="F:acyltransferase activity, transferring groups other than amino-acyl groups"/>
    <property type="evidence" value="ECO:0007669"/>
    <property type="project" value="InterPro"/>
</dbReference>
<evidence type="ECO:0000313" key="4">
    <source>
        <dbReference type="Proteomes" id="UP000464787"/>
    </source>
</evidence>
<feature type="transmembrane region" description="Helical" evidence="1">
    <location>
        <begin position="167"/>
        <end position="188"/>
    </location>
</feature>
<feature type="transmembrane region" description="Helical" evidence="1">
    <location>
        <begin position="137"/>
        <end position="155"/>
    </location>
</feature>
<dbReference type="AlphaFoldDB" id="A0A857IZV3"/>
<dbReference type="RefSeq" id="WP_160550081.1">
    <property type="nucleotide sequence ID" value="NZ_CP047650.1"/>
</dbReference>
<feature type="transmembrane region" description="Helical" evidence="1">
    <location>
        <begin position="66"/>
        <end position="84"/>
    </location>
</feature>